<dbReference type="Proteomes" id="UP000057213">
    <property type="component" value="Chromosome"/>
</dbReference>
<evidence type="ECO:0000313" key="1">
    <source>
        <dbReference type="EMBL" id="ALE02855.1"/>
    </source>
</evidence>
<name>A0A0M3T2J7_9HYPH</name>
<dbReference type="STRING" id="1318743.PU02_0041"/>
<dbReference type="InterPro" id="IPR009734">
    <property type="entry name" value="Myoviridae_GpU"/>
</dbReference>
<protein>
    <submittedName>
        <fullName evidence="1">Phage-related tail protein</fullName>
    </submittedName>
</protein>
<keyword evidence="2" id="KW-1185">Reference proteome</keyword>
<dbReference type="PATRIC" id="fig|1318743.3.peg.42"/>
<dbReference type="KEGG" id="banc:PU02_0041"/>
<dbReference type="EMBL" id="CP010401">
    <property type="protein sequence ID" value="ALE02855.1"/>
    <property type="molecule type" value="Genomic_DNA"/>
</dbReference>
<reference evidence="1 2" key="1">
    <citation type="journal article" date="2015" name="Genome Announc.">
        <title>Complete Genome Sequence of Bartonella ancashensis Strain 20.00, Isolated from the Blood of a Patient with Verruga Peruana.</title>
        <authorList>
            <person name="Hang J."/>
            <person name="Mullins K.E."/>
            <person name="Clifford R.J."/>
            <person name="Onmus-Leone F."/>
            <person name="Yang Y."/>
            <person name="Jiang J."/>
            <person name="Leguia M."/>
            <person name="Kasper M.R."/>
            <person name="Maguina C."/>
            <person name="Lesho E.P."/>
            <person name="Jarman R.G."/>
            <person name="Richards A.L."/>
            <person name="Blazes D."/>
        </authorList>
    </citation>
    <scope>NUCLEOTIDE SEQUENCE [LARGE SCALE GENOMIC DNA]</scope>
    <source>
        <strain evidence="1 2">20.00</strain>
    </source>
</reference>
<gene>
    <name evidence="1" type="ORF">PU02_0041</name>
</gene>
<dbReference type="AlphaFoldDB" id="A0A0M3T2J7"/>
<proteinExistence type="predicted"/>
<sequence length="129" mass="14333">MLALGDFIFSIETAAYQTLSLSFNVPWVEQGRLGRKAALQLPAVANAEFSLTGVIYPDFKGGYGQLEQLRQMAHEGAHTLVTGQGQVLGRFIILSIDEKQSFFYHDGLPRKQEFTLQLREYGEDGASYG</sequence>
<evidence type="ECO:0000313" key="2">
    <source>
        <dbReference type="Proteomes" id="UP000057213"/>
    </source>
</evidence>
<organism evidence="1 2">
    <name type="scientific">Bartonella ancashensis</name>
    <dbReference type="NCBI Taxonomy" id="1318743"/>
    <lineage>
        <taxon>Bacteria</taxon>
        <taxon>Pseudomonadati</taxon>
        <taxon>Pseudomonadota</taxon>
        <taxon>Alphaproteobacteria</taxon>
        <taxon>Hyphomicrobiales</taxon>
        <taxon>Bartonellaceae</taxon>
        <taxon>Bartonella</taxon>
    </lineage>
</organism>
<dbReference type="Pfam" id="PF06995">
    <property type="entry name" value="Phage_P2_GpU"/>
    <property type="match status" value="1"/>
</dbReference>
<accession>A0A0M3T2J7</accession>